<dbReference type="Pfam" id="PF01881">
    <property type="entry name" value="Cas_Cas6_C"/>
    <property type="match status" value="1"/>
</dbReference>
<dbReference type="EMBL" id="CP120682">
    <property type="protein sequence ID" value="WKN34410.1"/>
    <property type="molecule type" value="Genomic_DNA"/>
</dbReference>
<evidence type="ECO:0000256" key="4">
    <source>
        <dbReference type="PIRSR" id="PIRSR005054-1"/>
    </source>
</evidence>
<feature type="site" description="Transition state stabilizer" evidence="4">
    <location>
        <position position="56"/>
    </location>
</feature>
<reference evidence="7" key="1">
    <citation type="journal article" date="2023" name="Comput. Struct. Biotechnol. J.">
        <title>Discovery of a novel marine Bacteroidetes with a rich repertoire of carbohydrate-active enzymes.</title>
        <authorList>
            <person name="Chen B."/>
            <person name="Liu G."/>
            <person name="Chen Q."/>
            <person name="Wang H."/>
            <person name="Liu L."/>
            <person name="Tang K."/>
        </authorList>
    </citation>
    <scope>NUCLEOTIDE SEQUENCE</scope>
    <source>
        <strain evidence="7">TK19036</strain>
    </source>
</reference>
<dbReference type="Gene3D" id="3.30.70.1890">
    <property type="match status" value="1"/>
</dbReference>
<feature type="active site" description="Proton donor" evidence="5">
    <location>
        <position position="44"/>
    </location>
</feature>
<evidence type="ECO:0000313" key="7">
    <source>
        <dbReference type="EMBL" id="WKN34410.1"/>
    </source>
</evidence>
<evidence type="ECO:0000256" key="3">
    <source>
        <dbReference type="ARBA" id="ARBA00023118"/>
    </source>
</evidence>
<sequence length="268" mass="31270">MRFNLTLQIIGQNRILPINYQYPLHSWIYRVIQQANAEFSQFLHGEGYRLGDRQFKLFTFSQLNGEPYRIYKKEQRIGFYGNELQLGISFWIPEAAEHFIRGLFMGQQFRLGDRLSQVDFEVVRIEALPRPLFEEVMHYRTATPVVVSVHVPEHKHPQYRAPNDEGYAQRLLMNLQRKAEAVGLSLPMTSATAFHEGKLDFADEWKLDLSGPFRRKGIFVKQHTPMQNKIIGYIYHFEMIAPPEVQQLAYYAGLGEDNSMGFGYCDVK</sequence>
<keyword evidence="3" id="KW-0051">Antiviral defense</keyword>
<dbReference type="InterPro" id="IPR010156">
    <property type="entry name" value="CRISPR-assoc_prot_Cas6"/>
</dbReference>
<protein>
    <submittedName>
        <fullName evidence="7">CRISPR-associated endoribonuclease Cas6</fullName>
    </submittedName>
</protein>
<dbReference type="CDD" id="cd21140">
    <property type="entry name" value="Cas6_I-like"/>
    <property type="match status" value="1"/>
</dbReference>
<dbReference type="PIRSF" id="PIRSF005054">
    <property type="entry name" value="PF1131"/>
    <property type="match status" value="1"/>
</dbReference>
<feature type="domain" description="CRISPR associated protein Cas6 C-terminal" evidence="6">
    <location>
        <begin position="133"/>
        <end position="267"/>
    </location>
</feature>
<comment type="similarity">
    <text evidence="1">Belongs to the CRISPR-associated protein Cas6/Cse3/CasE family.</text>
</comment>
<dbReference type="GO" id="GO:0051607">
    <property type="term" value="P:defense response to virus"/>
    <property type="evidence" value="ECO:0007669"/>
    <property type="project" value="UniProtKB-KW"/>
</dbReference>
<dbReference type="PANTHER" id="PTHR36984:SF1">
    <property type="entry name" value="CRISPR-ASSOCIATED ENDORIBONUCLEASE CAS6 1"/>
    <property type="match status" value="1"/>
</dbReference>
<dbReference type="Gene3D" id="3.30.70.1900">
    <property type="match status" value="1"/>
</dbReference>
<reference evidence="7" key="2">
    <citation type="journal article" date="2024" name="Antonie Van Leeuwenhoek">
        <title>Roseihalotalea indica gen. nov., sp. nov., a halophilic Bacteroidetes from mesopelagic Southwest Indian Ocean with higher carbohydrate metabolic potential.</title>
        <authorList>
            <person name="Chen B."/>
            <person name="Zhang M."/>
            <person name="Lin D."/>
            <person name="Ye J."/>
            <person name="Tang K."/>
        </authorList>
    </citation>
    <scope>NUCLEOTIDE SEQUENCE</scope>
    <source>
        <strain evidence="7">TK19036</strain>
    </source>
</reference>
<dbReference type="NCBIfam" id="TIGR01877">
    <property type="entry name" value="cas_cas6"/>
    <property type="match status" value="1"/>
</dbReference>
<dbReference type="Pfam" id="PF21350">
    <property type="entry name" value="Cas6_I-A"/>
    <property type="match status" value="1"/>
</dbReference>
<dbReference type="PANTHER" id="PTHR36984">
    <property type="entry name" value="CRISPR-ASSOCIATED ENDORIBONUCLEASE CAS6 1"/>
    <property type="match status" value="1"/>
</dbReference>
<keyword evidence="2" id="KW-0694">RNA-binding</keyword>
<evidence type="ECO:0000256" key="5">
    <source>
        <dbReference type="PIRSR" id="PIRSR005054-50"/>
    </source>
</evidence>
<dbReference type="GO" id="GO:0016788">
    <property type="term" value="F:hydrolase activity, acting on ester bonds"/>
    <property type="evidence" value="ECO:0007669"/>
    <property type="project" value="InterPro"/>
</dbReference>
<dbReference type="InterPro" id="IPR045747">
    <property type="entry name" value="CRISPR-assoc_prot_Cas6_N_sf"/>
</dbReference>
<accession>A0AA49GKU5</accession>
<dbReference type="AlphaFoldDB" id="A0AA49GKU5"/>
<gene>
    <name evidence="7" type="primary">cas6</name>
    <name evidence="7" type="ORF">K4G66_18705</name>
</gene>
<dbReference type="InterPro" id="IPR049435">
    <property type="entry name" value="Cas_Cas6_C"/>
</dbReference>
<dbReference type="GO" id="GO:0003723">
    <property type="term" value="F:RNA binding"/>
    <property type="evidence" value="ECO:0007669"/>
    <property type="project" value="UniProtKB-KW"/>
</dbReference>
<name>A0AA49GKU5_9BACT</name>
<evidence type="ECO:0000259" key="6">
    <source>
        <dbReference type="Pfam" id="PF01881"/>
    </source>
</evidence>
<evidence type="ECO:0000256" key="1">
    <source>
        <dbReference type="ARBA" id="ARBA00005937"/>
    </source>
</evidence>
<feature type="active site" description="Proton acceptor" evidence="5">
    <location>
        <position position="29"/>
    </location>
</feature>
<organism evidence="7">
    <name type="scientific">Roseihalotalea indica</name>
    <dbReference type="NCBI Taxonomy" id="2867963"/>
    <lineage>
        <taxon>Bacteria</taxon>
        <taxon>Pseudomonadati</taxon>
        <taxon>Bacteroidota</taxon>
        <taxon>Cytophagia</taxon>
        <taxon>Cytophagales</taxon>
        <taxon>Catalimonadaceae</taxon>
        <taxon>Roseihalotalea</taxon>
    </lineage>
</organism>
<evidence type="ECO:0000256" key="2">
    <source>
        <dbReference type="ARBA" id="ARBA00022884"/>
    </source>
</evidence>
<proteinExistence type="inferred from homology"/>